<evidence type="ECO:0000313" key="2">
    <source>
        <dbReference type="EMBL" id="EIM58478.1"/>
    </source>
</evidence>
<dbReference type="Proteomes" id="UP000005753">
    <property type="component" value="Chromosome"/>
</dbReference>
<dbReference type="HOGENOM" id="CLU_034545_5_0_9"/>
<dbReference type="PROSITE" id="PS51746">
    <property type="entry name" value="PPM_2"/>
    <property type="match status" value="1"/>
</dbReference>
<dbReference type="SMART" id="SM00332">
    <property type="entry name" value="PP2Cc"/>
    <property type="match status" value="1"/>
</dbReference>
<name>I5AXF5_EUBC6</name>
<feature type="domain" description="PPM-type phosphatase" evidence="1">
    <location>
        <begin position="2"/>
        <end position="239"/>
    </location>
</feature>
<dbReference type="OrthoDB" id="9801841at2"/>
<dbReference type="InterPro" id="IPR036457">
    <property type="entry name" value="PPM-type-like_dom_sf"/>
</dbReference>
<dbReference type="InterPro" id="IPR001932">
    <property type="entry name" value="PPM-type_phosphatase-like_dom"/>
</dbReference>
<dbReference type="CDD" id="cd00143">
    <property type="entry name" value="PP2Cc"/>
    <property type="match status" value="1"/>
</dbReference>
<dbReference type="EMBL" id="CM001487">
    <property type="protein sequence ID" value="EIM58478.1"/>
    <property type="molecule type" value="Genomic_DNA"/>
</dbReference>
<evidence type="ECO:0000259" key="1">
    <source>
        <dbReference type="PROSITE" id="PS51746"/>
    </source>
</evidence>
<organism evidence="2 3">
    <name type="scientific">Eubacterium cellulosolvens (strain ATCC 43171 / JCM 9499 / 6)</name>
    <name type="common">Cillobacterium cellulosolvens</name>
    <dbReference type="NCBI Taxonomy" id="633697"/>
    <lineage>
        <taxon>Bacteria</taxon>
        <taxon>Bacillati</taxon>
        <taxon>Bacillota</taxon>
        <taxon>Clostridia</taxon>
        <taxon>Eubacteriales</taxon>
        <taxon>Eubacteriaceae</taxon>
        <taxon>Eubacterium</taxon>
    </lineage>
</organism>
<dbReference type="AlphaFoldDB" id="I5AXF5"/>
<dbReference type="eggNOG" id="COG0631">
    <property type="taxonomic scope" value="Bacteria"/>
</dbReference>
<protein>
    <submittedName>
        <fullName evidence="2">Serine/threonine protein phosphatase</fullName>
    </submittedName>
</protein>
<dbReference type="Gene3D" id="3.60.40.10">
    <property type="entry name" value="PPM-type phosphatase domain"/>
    <property type="match status" value="1"/>
</dbReference>
<keyword evidence="3" id="KW-1185">Reference proteome</keyword>
<reference evidence="2 3" key="1">
    <citation type="submission" date="2010-08" db="EMBL/GenBank/DDBJ databases">
        <authorList>
            <consortium name="US DOE Joint Genome Institute (JGI-PGF)"/>
            <person name="Lucas S."/>
            <person name="Copeland A."/>
            <person name="Lapidus A."/>
            <person name="Cheng J.-F."/>
            <person name="Bruce D."/>
            <person name="Goodwin L."/>
            <person name="Pitluck S."/>
            <person name="Land M.L."/>
            <person name="Hauser L."/>
            <person name="Chang Y.-J."/>
            <person name="Anderson I.J."/>
            <person name="Johnson E."/>
            <person name="Mulhopadhyay B."/>
            <person name="Kyrpides N."/>
            <person name="Woyke T.J."/>
        </authorList>
    </citation>
    <scope>NUCLEOTIDE SEQUENCE [LARGE SCALE GENOMIC DNA]</scope>
    <source>
        <strain evidence="2 3">6</strain>
    </source>
</reference>
<dbReference type="SUPFAM" id="SSF81606">
    <property type="entry name" value="PP2C-like"/>
    <property type="match status" value="1"/>
</dbReference>
<sequence length="248" mass="28339">MDYVKFTDQGKREVNEDYSSVSYYDEDICFVLADGLGGHGGGEIASSCAVSTVCRLFAEKGFYNEFFRDAFTEAQAAVLQKQKEYCAASKMKTTMVILVIHGDTAQWAHVGDSRLYHFSNGKLKKRTLDHSVPQMLVMTGDIKESEIRHHQDRNRLLRVIGIQGEEPRFEIGKPIKLKGRTQFLLCTDGYWELIEEADMMRIAKECRTADQWVEQMNQVILRNGGDTDMDNYSAIAVWDERKGGFFFK</sequence>
<accession>I5AXF5</accession>
<proteinExistence type="predicted"/>
<dbReference type="SMART" id="SM00331">
    <property type="entry name" value="PP2C_SIG"/>
    <property type="match status" value="1"/>
</dbReference>
<evidence type="ECO:0000313" key="3">
    <source>
        <dbReference type="Proteomes" id="UP000005753"/>
    </source>
</evidence>
<gene>
    <name evidence="2" type="ORF">EubceDRAFT1_2778</name>
</gene>
<reference evidence="2 3" key="2">
    <citation type="submission" date="2012-02" db="EMBL/GenBank/DDBJ databases">
        <title>Improved High-Quality Draft sequence of Eubacterium cellulosolvens 6.</title>
        <authorList>
            <consortium name="US DOE Joint Genome Institute"/>
            <person name="Lucas S."/>
            <person name="Han J."/>
            <person name="Lapidus A."/>
            <person name="Cheng J.-F."/>
            <person name="Goodwin L."/>
            <person name="Pitluck S."/>
            <person name="Peters L."/>
            <person name="Mikhailova N."/>
            <person name="Gu W."/>
            <person name="Detter J.C."/>
            <person name="Han C."/>
            <person name="Tapia R."/>
            <person name="Land M."/>
            <person name="Hauser L."/>
            <person name="Kyrpides N."/>
            <person name="Ivanova N."/>
            <person name="Pagani I."/>
            <person name="Johnson E."/>
            <person name="Mukhopadhyay B."/>
            <person name="Anderson I."/>
            <person name="Woyke T."/>
        </authorList>
    </citation>
    <scope>NUCLEOTIDE SEQUENCE [LARGE SCALE GENOMIC DNA]</scope>
    <source>
        <strain evidence="2 3">6</strain>
    </source>
</reference>
<dbReference type="Pfam" id="PF13672">
    <property type="entry name" value="PP2C_2"/>
    <property type="match status" value="1"/>
</dbReference>
<dbReference type="STRING" id="633697.EubceDRAFT1_2778"/>